<sequence length="107" mass="12467">MSEELVLKIKDALDITFSDEDYDRKIVGIIEDAIPVLRSLFGVEDSEVIDWTEPSTERMLLKNYCLYELNNVSDKFTENYRSEILSVRARNEVAQWKRASLTDTQTE</sequence>
<evidence type="ECO:0000313" key="1">
    <source>
        <dbReference type="EMBL" id="DAD99627.1"/>
    </source>
</evidence>
<reference evidence="1" key="1">
    <citation type="journal article" date="2021" name="Proc. Natl. Acad. Sci. U.S.A.">
        <title>A Catalog of Tens of Thousands of Viruses from Human Metagenomes Reveals Hidden Associations with Chronic Diseases.</title>
        <authorList>
            <person name="Tisza M.J."/>
            <person name="Buck C.B."/>
        </authorList>
    </citation>
    <scope>NUCLEOTIDE SEQUENCE</scope>
    <source>
        <strain evidence="1">Ct6bb17</strain>
    </source>
</reference>
<accession>A0A8S5P086</accession>
<proteinExistence type="predicted"/>
<name>A0A8S5P086_9CAUD</name>
<organism evidence="1">
    <name type="scientific">Siphoviridae sp. ct6bb17</name>
    <dbReference type="NCBI Taxonomy" id="2825345"/>
    <lineage>
        <taxon>Viruses</taxon>
        <taxon>Duplodnaviria</taxon>
        <taxon>Heunggongvirae</taxon>
        <taxon>Uroviricota</taxon>
        <taxon>Caudoviricetes</taxon>
    </lineage>
</organism>
<dbReference type="EMBL" id="BK015290">
    <property type="protein sequence ID" value="DAD99627.1"/>
    <property type="molecule type" value="Genomic_DNA"/>
</dbReference>
<protein>
    <submittedName>
        <fullName evidence="1">Head Tail Connector Protein</fullName>
    </submittedName>
</protein>